<dbReference type="AlphaFoldDB" id="A0A8D8RZH9"/>
<dbReference type="PANTHER" id="PTHR33395:SF22">
    <property type="entry name" value="REVERSE TRANSCRIPTASE DOMAIN-CONTAINING PROTEIN"/>
    <property type="match status" value="1"/>
</dbReference>
<organism evidence="2">
    <name type="scientific">Cacopsylla melanoneura</name>
    <dbReference type="NCBI Taxonomy" id="428564"/>
    <lineage>
        <taxon>Eukaryota</taxon>
        <taxon>Metazoa</taxon>
        <taxon>Ecdysozoa</taxon>
        <taxon>Arthropoda</taxon>
        <taxon>Hexapoda</taxon>
        <taxon>Insecta</taxon>
        <taxon>Pterygota</taxon>
        <taxon>Neoptera</taxon>
        <taxon>Paraneoptera</taxon>
        <taxon>Hemiptera</taxon>
        <taxon>Sternorrhyncha</taxon>
        <taxon>Psylloidea</taxon>
        <taxon>Psyllidae</taxon>
        <taxon>Psyllinae</taxon>
        <taxon>Cacopsylla</taxon>
    </lineage>
</organism>
<evidence type="ECO:0008006" key="3">
    <source>
        <dbReference type="Google" id="ProtNLM"/>
    </source>
</evidence>
<proteinExistence type="predicted"/>
<dbReference type="PANTHER" id="PTHR33395">
    <property type="entry name" value="TRANSCRIPTASE, PUTATIVE-RELATED-RELATED"/>
    <property type="match status" value="1"/>
</dbReference>
<dbReference type="EMBL" id="HBUF01197122">
    <property type="protein sequence ID" value="CAG6660488.1"/>
    <property type="molecule type" value="Transcribed_RNA"/>
</dbReference>
<name>A0A8D8RZH9_9HEMI</name>
<reference evidence="2" key="1">
    <citation type="submission" date="2021-05" db="EMBL/GenBank/DDBJ databases">
        <authorList>
            <person name="Alioto T."/>
            <person name="Alioto T."/>
            <person name="Gomez Garrido J."/>
        </authorList>
    </citation>
    <scope>NUCLEOTIDE SEQUENCE</scope>
</reference>
<evidence type="ECO:0000313" key="2">
    <source>
        <dbReference type="EMBL" id="CAG6660488.1"/>
    </source>
</evidence>
<accession>A0A8D8RZH9</accession>
<protein>
    <recommendedName>
        <fullName evidence="3">Reverse transcriptase domain-containing protein</fullName>
    </recommendedName>
</protein>
<sequence>MQPSKQNKHQWNLIKPCITSTTQIYKPIELKINDTPVTQGYLVAEHFNVFFQNIADECIKQLPSSNLSNCTLSITQTSAVAQPSNTQHTDSVNHISDISQPSNNQHTDSVTHISGISQPSNTLHTNSFTHISDISQPTNTQNTDSITHFSGISQLSNTQHTDSDTHISAIPHLSNIQSSVSEIVPQVDLTIPSNIINHTSIHFKLDQTTPKEIIDITKLLKNKTAKGEDEIPLSIIQDCIELIAEPLSFIFNNSLESGIFPHNFKNAIILPLFKKGQRYLVQNYRPISLLNTLSLTRGAPYSHEEANTLLTSLTISTRQR</sequence>
<feature type="region of interest" description="Disordered" evidence="1">
    <location>
        <begin position="79"/>
        <end position="125"/>
    </location>
</feature>
<evidence type="ECO:0000256" key="1">
    <source>
        <dbReference type="SAM" id="MobiDB-lite"/>
    </source>
</evidence>